<feature type="compositionally biased region" description="Basic and acidic residues" evidence="1">
    <location>
        <begin position="100"/>
        <end position="119"/>
    </location>
</feature>
<proteinExistence type="predicted"/>
<dbReference type="EMBL" id="JAFHKP010000034">
    <property type="protein sequence ID" value="KAG5468734.1"/>
    <property type="molecule type" value="Genomic_DNA"/>
</dbReference>
<organism evidence="3 4">
    <name type="scientific">Leishmania enriettii</name>
    <dbReference type="NCBI Taxonomy" id="5663"/>
    <lineage>
        <taxon>Eukaryota</taxon>
        <taxon>Discoba</taxon>
        <taxon>Euglenozoa</taxon>
        <taxon>Kinetoplastea</taxon>
        <taxon>Metakinetoplastina</taxon>
        <taxon>Trypanosomatida</taxon>
        <taxon>Trypanosomatidae</taxon>
        <taxon>Leishmaniinae</taxon>
        <taxon>Leishmania</taxon>
    </lineage>
</organism>
<feature type="domain" description="PH-like" evidence="2">
    <location>
        <begin position="280"/>
        <end position="466"/>
    </location>
</feature>
<feature type="compositionally biased region" description="Low complexity" evidence="1">
    <location>
        <begin position="145"/>
        <end position="168"/>
    </location>
</feature>
<dbReference type="Proteomes" id="UP000674179">
    <property type="component" value="Chromosome 34"/>
</dbReference>
<dbReference type="Pfam" id="PF25406">
    <property type="entry name" value="PH_31"/>
    <property type="match status" value="1"/>
</dbReference>
<protein>
    <recommendedName>
        <fullName evidence="2">PH-like domain-containing protein</fullName>
    </recommendedName>
</protein>
<evidence type="ECO:0000313" key="3">
    <source>
        <dbReference type="EMBL" id="KAG5468734.1"/>
    </source>
</evidence>
<gene>
    <name evidence="3" type="ORF">CUR178_01569</name>
</gene>
<evidence type="ECO:0000259" key="2">
    <source>
        <dbReference type="Pfam" id="PF25406"/>
    </source>
</evidence>
<feature type="region of interest" description="Disordered" evidence="1">
    <location>
        <begin position="100"/>
        <end position="245"/>
    </location>
</feature>
<dbReference type="InterPro" id="IPR057608">
    <property type="entry name" value="PH_2_kinetoplastids"/>
</dbReference>
<feature type="compositionally biased region" description="Polar residues" evidence="1">
    <location>
        <begin position="180"/>
        <end position="197"/>
    </location>
</feature>
<reference evidence="3 4" key="1">
    <citation type="submission" date="2021-02" db="EMBL/GenBank/DDBJ databases">
        <title>Leishmania (Mundinia) enrietti genome sequencing and assembly.</title>
        <authorList>
            <person name="Almutairi H."/>
            <person name="Gatherer D."/>
        </authorList>
    </citation>
    <scope>NUCLEOTIDE SEQUENCE [LARGE SCALE GENOMIC DNA]</scope>
    <source>
        <strain evidence="3">CUR178</strain>
    </source>
</reference>
<accession>A0A836G8X2</accession>
<evidence type="ECO:0000256" key="1">
    <source>
        <dbReference type="SAM" id="MobiDB-lite"/>
    </source>
</evidence>
<comment type="caution">
    <text evidence="3">The sequence shown here is derived from an EMBL/GenBank/DDBJ whole genome shotgun (WGS) entry which is preliminary data.</text>
</comment>
<dbReference type="RefSeq" id="XP_067689441.1">
    <property type="nucleotide sequence ID" value="XM_067833338.1"/>
</dbReference>
<name>A0A836G8X2_LEIEN</name>
<feature type="compositionally biased region" description="Basic and acidic residues" evidence="1">
    <location>
        <begin position="223"/>
        <end position="245"/>
    </location>
</feature>
<dbReference type="AlphaFoldDB" id="A0A836G8X2"/>
<dbReference type="GeneID" id="94168848"/>
<dbReference type="OrthoDB" id="261850at2759"/>
<dbReference type="KEGG" id="lenr:94168848"/>
<sequence length="469" mass="52168">MGYHIEGIADDLSREFHAMSFRRDRQWRPSSRGGNNGLCHESSVDFFTGAPPRPLSCAEGRGFRSSDSRKVLGESERHYDMYVPRWGCPALISETRAVRVEERTAGSTSRDLRRQEARRRSGMSRSRAQGRSGRGIGEQYGVTPSLTPSCTYSSPSSYLGSGDSASEGGAEDPSRVRGSLCSQEVAQKKSSQPTSRASARPRLRGSLVGSPPLDAPPPGAIRWVEDDRGRSKEAQRGGGRSKDTAVMRQRVDAYQQDTVMMNPTEPFRPRMSAQVLPMPPSDFLRRIIAVVAYFRGVPPPPSVPREVILAFDEYVSRGSMMLKFVPSGPPHQRFFVIRFLEVVTGSSRFGGERAHYQGPGLLQAVLSWYRSVSSRRMIRFLPLHDLVEVKAGGTDHEYVCRRMVQPGIVRGPRSGFVTSYVRADFILQFRFCSRLSQAQETVALMATNRTQYLAWLVVGSFISQIGGIY</sequence>
<keyword evidence="4" id="KW-1185">Reference proteome</keyword>
<evidence type="ECO:0000313" key="4">
    <source>
        <dbReference type="Proteomes" id="UP000674179"/>
    </source>
</evidence>